<dbReference type="GO" id="GO:0046872">
    <property type="term" value="F:metal ion binding"/>
    <property type="evidence" value="ECO:0007669"/>
    <property type="project" value="InterPro"/>
</dbReference>
<dbReference type="GO" id="GO:0016491">
    <property type="term" value="F:oxidoreductase activity"/>
    <property type="evidence" value="ECO:0007669"/>
    <property type="project" value="InterPro"/>
</dbReference>
<dbReference type="SUPFAM" id="SSF47240">
    <property type="entry name" value="Ferritin-like"/>
    <property type="match status" value="1"/>
</dbReference>
<dbReference type="PANTHER" id="PTHR33531">
    <property type="entry name" value="RUBRERYTHRIN SUBFAMILY"/>
    <property type="match status" value="1"/>
</dbReference>
<dbReference type="Proteomes" id="UP000230956">
    <property type="component" value="Unassembled WGS sequence"/>
</dbReference>
<dbReference type="PANTHER" id="PTHR33531:SF7">
    <property type="entry name" value="HYPOTHETICAL MEMBRANE PROTEIN, CONSERVED"/>
    <property type="match status" value="1"/>
</dbReference>
<dbReference type="Pfam" id="PF02915">
    <property type="entry name" value="Rubrerythrin"/>
    <property type="match status" value="1"/>
</dbReference>
<dbReference type="InterPro" id="IPR012347">
    <property type="entry name" value="Ferritin-like"/>
</dbReference>
<name>A0A2M7T998_9ACTN</name>
<sequence length="175" mass="20770">MVLMEQAYCEALQIAFEFEKNGETFYRQLIDKVTDPFAKKVLEFLADEEIEHVRKIEEFNDSLLGKGGFDFDAECGLELTDRIRVMTQARMKEAEKNVNLNSNDLDIYDVAMLLETKSYELYERALAVPQDEKVETFFRFMLYEEKEHYDLLAYSKRYLEDPAYYFEEYGGWIFG</sequence>
<evidence type="ECO:0000259" key="1">
    <source>
        <dbReference type="Pfam" id="PF02915"/>
    </source>
</evidence>
<protein>
    <recommendedName>
        <fullName evidence="1">Rubrerythrin diiron-binding domain-containing protein</fullName>
    </recommendedName>
</protein>
<evidence type="ECO:0000313" key="2">
    <source>
        <dbReference type="EMBL" id="PIZ40673.1"/>
    </source>
</evidence>
<accession>A0A2M7T998</accession>
<dbReference type="EMBL" id="PFNG01000084">
    <property type="protein sequence ID" value="PIZ40673.1"/>
    <property type="molecule type" value="Genomic_DNA"/>
</dbReference>
<dbReference type="CDD" id="cd01045">
    <property type="entry name" value="Ferritin_like_AB"/>
    <property type="match status" value="1"/>
</dbReference>
<feature type="domain" description="Rubrerythrin diiron-binding" evidence="1">
    <location>
        <begin position="10"/>
        <end position="153"/>
    </location>
</feature>
<dbReference type="InterPro" id="IPR009078">
    <property type="entry name" value="Ferritin-like_SF"/>
</dbReference>
<dbReference type="InterPro" id="IPR003251">
    <property type="entry name" value="Rr_diiron-bd_dom"/>
</dbReference>
<reference evidence="3" key="1">
    <citation type="submission" date="2017-09" db="EMBL/GenBank/DDBJ databases">
        <title>Depth-based differentiation of microbial function through sediment-hosted aquifers and enrichment of novel symbionts in the deep terrestrial subsurface.</title>
        <authorList>
            <person name="Probst A.J."/>
            <person name="Ladd B."/>
            <person name="Jarett J.K."/>
            <person name="Geller-Mcgrath D.E."/>
            <person name="Sieber C.M.K."/>
            <person name="Emerson J.B."/>
            <person name="Anantharaman K."/>
            <person name="Thomas B.C."/>
            <person name="Malmstrom R."/>
            <person name="Stieglmeier M."/>
            <person name="Klingl A."/>
            <person name="Woyke T."/>
            <person name="Ryan C.M."/>
            <person name="Banfield J.F."/>
        </authorList>
    </citation>
    <scope>NUCLEOTIDE SEQUENCE [LARGE SCALE GENOMIC DNA]</scope>
</reference>
<dbReference type="Gene3D" id="1.20.1260.10">
    <property type="match status" value="1"/>
</dbReference>
<gene>
    <name evidence="2" type="ORF">COY37_03400</name>
</gene>
<dbReference type="AlphaFoldDB" id="A0A2M7T998"/>
<comment type="caution">
    <text evidence="2">The sequence shown here is derived from an EMBL/GenBank/DDBJ whole genome shotgun (WGS) entry which is preliminary data.</text>
</comment>
<organism evidence="2 3">
    <name type="scientific">Candidatus Aquicultor secundus</name>
    <dbReference type="NCBI Taxonomy" id="1973895"/>
    <lineage>
        <taxon>Bacteria</taxon>
        <taxon>Bacillati</taxon>
        <taxon>Actinomycetota</taxon>
        <taxon>Candidatus Aquicultoria</taxon>
        <taxon>Candidatus Aquicultorales</taxon>
        <taxon>Candidatus Aquicultoraceae</taxon>
        <taxon>Candidatus Aquicultor</taxon>
    </lineage>
</organism>
<evidence type="ECO:0000313" key="3">
    <source>
        <dbReference type="Proteomes" id="UP000230956"/>
    </source>
</evidence>
<proteinExistence type="predicted"/>